<comment type="subcellular location">
    <subcellularLocation>
        <location evidence="1">Cytoplasm</location>
    </subcellularLocation>
</comment>
<evidence type="ECO:0000256" key="1">
    <source>
        <dbReference type="ARBA" id="ARBA00004496"/>
    </source>
</evidence>
<organism evidence="6 7">
    <name type="scientific">Malus domestica</name>
    <name type="common">Apple</name>
    <name type="synonym">Pyrus malus</name>
    <dbReference type="NCBI Taxonomy" id="3750"/>
    <lineage>
        <taxon>Eukaryota</taxon>
        <taxon>Viridiplantae</taxon>
        <taxon>Streptophyta</taxon>
        <taxon>Embryophyta</taxon>
        <taxon>Tracheophyta</taxon>
        <taxon>Spermatophyta</taxon>
        <taxon>Magnoliopsida</taxon>
        <taxon>eudicotyledons</taxon>
        <taxon>Gunneridae</taxon>
        <taxon>Pentapetalae</taxon>
        <taxon>rosids</taxon>
        <taxon>fabids</taxon>
        <taxon>Rosales</taxon>
        <taxon>Rosaceae</taxon>
        <taxon>Amygdaloideae</taxon>
        <taxon>Maleae</taxon>
        <taxon>Malus</taxon>
    </lineage>
</organism>
<dbReference type="EMBL" id="RDQH01000343">
    <property type="protein sequence ID" value="RXH67299.1"/>
    <property type="molecule type" value="Genomic_DNA"/>
</dbReference>
<dbReference type="InterPro" id="IPR011989">
    <property type="entry name" value="ARM-like"/>
</dbReference>
<keyword evidence="3" id="KW-0963">Cytoplasm</keyword>
<dbReference type="Proteomes" id="UP000290289">
    <property type="component" value="Chromosome 17"/>
</dbReference>
<keyword evidence="2" id="KW-0813">Transport</keyword>
<accession>A0A498H8I0</accession>
<dbReference type="GO" id="GO:0005737">
    <property type="term" value="C:cytoplasm"/>
    <property type="evidence" value="ECO:0007669"/>
    <property type="project" value="UniProtKB-SubCell"/>
</dbReference>
<proteinExistence type="predicted"/>
<evidence type="ECO:0000256" key="2">
    <source>
        <dbReference type="ARBA" id="ARBA00022448"/>
    </source>
</evidence>
<dbReference type="InterPro" id="IPR040122">
    <property type="entry name" value="Importin_beta"/>
</dbReference>
<dbReference type="SUPFAM" id="SSF48371">
    <property type="entry name" value="ARM repeat"/>
    <property type="match status" value="1"/>
</dbReference>
<keyword evidence="4" id="KW-0677">Repeat</keyword>
<evidence type="ECO:0000256" key="4">
    <source>
        <dbReference type="ARBA" id="ARBA00022737"/>
    </source>
</evidence>
<dbReference type="PANTHER" id="PTHR10527">
    <property type="entry name" value="IMPORTIN BETA"/>
    <property type="match status" value="1"/>
</dbReference>
<dbReference type="InterPro" id="IPR016024">
    <property type="entry name" value="ARM-type_fold"/>
</dbReference>
<sequence>MQSLFVSQSSLCANPPTFCSGSTFLVLCVKSHNPKPIYSSVNRTVNPHLLCSQWRRSFLISSALKSPKDLRPITFYIVAETTSRICFSSRNGPSAEIRARSALVLRFVLCDLWPKLSLNAQINLKNLFLVRLQEEGSVPILRILCLIASEMAAEISRTGNEGPELIDYLLIRIPKGFSFLLCGCVFFSVICETLVPSIDPTHSAFLCMLNSENADIQVATFGAVKQVTEGTKLVLTMRGLPHQTLVKLLSVPMKLLLCINDDYACYNTESEQAENAGKTDLGIAYLKNVSTALGEKTMTPIAFALFLEHMDASDWKKRHAGISMLAVIGKECKGEMVLMKNYLEQVTIIILKSFQDPRSRILHHLRIVPALVNALDQHSIPRLKVRFKNAHGLGCYIEQTAKRPKC</sequence>
<dbReference type="Gene3D" id="1.25.10.10">
    <property type="entry name" value="Leucine-rich Repeat Variant"/>
    <property type="match status" value="1"/>
</dbReference>
<keyword evidence="5" id="KW-0653">Protein transport</keyword>
<evidence type="ECO:0000256" key="5">
    <source>
        <dbReference type="ARBA" id="ARBA00022927"/>
    </source>
</evidence>
<reference evidence="6 7" key="1">
    <citation type="submission" date="2018-10" db="EMBL/GenBank/DDBJ databases">
        <title>A high-quality apple genome assembly.</title>
        <authorList>
            <person name="Hu J."/>
        </authorList>
    </citation>
    <scope>NUCLEOTIDE SEQUENCE [LARGE SCALE GENOMIC DNA]</scope>
    <source>
        <strain evidence="7">cv. HFTH1</strain>
        <tissue evidence="6">Young leaf</tissue>
    </source>
</reference>
<evidence type="ECO:0000256" key="3">
    <source>
        <dbReference type="ARBA" id="ARBA00022490"/>
    </source>
</evidence>
<protein>
    <submittedName>
        <fullName evidence="6">Uncharacterized protein</fullName>
    </submittedName>
</protein>
<dbReference type="GO" id="GO:0006606">
    <property type="term" value="P:protein import into nucleus"/>
    <property type="evidence" value="ECO:0007669"/>
    <property type="project" value="InterPro"/>
</dbReference>
<evidence type="ECO:0000313" key="7">
    <source>
        <dbReference type="Proteomes" id="UP000290289"/>
    </source>
</evidence>
<dbReference type="STRING" id="3750.A0A498H8I0"/>
<name>A0A498H8I0_MALDO</name>
<gene>
    <name evidence="6" type="ORF">DVH24_027419</name>
</gene>
<evidence type="ECO:0000313" key="6">
    <source>
        <dbReference type="EMBL" id="RXH67299.1"/>
    </source>
</evidence>
<keyword evidence="7" id="KW-1185">Reference proteome</keyword>
<dbReference type="AlphaFoldDB" id="A0A498H8I0"/>
<comment type="caution">
    <text evidence="6">The sequence shown here is derived from an EMBL/GenBank/DDBJ whole genome shotgun (WGS) entry which is preliminary data.</text>
</comment>